<dbReference type="PANTHER" id="PTHR37355:SF1">
    <property type="entry name" value="PLACENTA-SPECIFIC PROTEIN 9"/>
    <property type="match status" value="1"/>
</dbReference>
<evidence type="ECO:0000313" key="2">
    <source>
        <dbReference type="Proteomes" id="UP000314987"/>
    </source>
</evidence>
<dbReference type="Ensembl" id="ENSVURT00010021326.1">
    <property type="protein sequence ID" value="ENSVURP00010018762.1"/>
    <property type="gene ID" value="ENSVURG00010014280.1"/>
</dbReference>
<protein>
    <recommendedName>
        <fullName evidence="3">Placenta associated 9</fullName>
    </recommendedName>
</protein>
<proteinExistence type="predicted"/>
<reference evidence="1" key="3">
    <citation type="submission" date="2025-09" db="UniProtKB">
        <authorList>
            <consortium name="Ensembl"/>
        </authorList>
    </citation>
    <scope>IDENTIFICATION</scope>
</reference>
<sequence>LSKCLRLDLNLTLDKTVEHLESEVKSLLNLMDGIAWNLPPEPGSPAENFFGDGACPSEGPECPGSSLDFQFLSQAPLQLQFNESQGSRGKK</sequence>
<dbReference type="GeneTree" id="ENSGT00940000165487"/>
<reference evidence="1" key="2">
    <citation type="submission" date="2025-08" db="UniProtKB">
        <authorList>
            <consortium name="Ensembl"/>
        </authorList>
    </citation>
    <scope>IDENTIFICATION</scope>
</reference>
<dbReference type="AlphaFoldDB" id="A0A4X2LCM6"/>
<reference evidence="2" key="1">
    <citation type="submission" date="2018-12" db="EMBL/GenBank/DDBJ databases">
        <authorList>
            <person name="Yazar S."/>
        </authorList>
    </citation>
    <scope>NUCLEOTIDE SEQUENCE [LARGE SCALE GENOMIC DNA]</scope>
</reference>
<dbReference type="PANTHER" id="PTHR37355">
    <property type="entry name" value="PLACENTA-SPECIFIC PROTEIN 9"/>
    <property type="match status" value="1"/>
</dbReference>
<keyword evidence="2" id="KW-1185">Reference proteome</keyword>
<dbReference type="Pfam" id="PF15205">
    <property type="entry name" value="PLAC9"/>
    <property type="match status" value="1"/>
</dbReference>
<dbReference type="InterPro" id="IPR027941">
    <property type="entry name" value="PLAC9"/>
</dbReference>
<accession>A0A4X2LCM6</accession>
<dbReference type="STRING" id="29139.ENSVURP00010018762"/>
<name>A0A4X2LCM6_VOMUR</name>
<evidence type="ECO:0000313" key="1">
    <source>
        <dbReference type="Ensembl" id="ENSVURP00010018762.1"/>
    </source>
</evidence>
<dbReference type="Proteomes" id="UP000314987">
    <property type="component" value="Unassembled WGS sequence"/>
</dbReference>
<evidence type="ECO:0008006" key="3">
    <source>
        <dbReference type="Google" id="ProtNLM"/>
    </source>
</evidence>
<organism evidence="1 2">
    <name type="scientific">Vombatus ursinus</name>
    <name type="common">Common wombat</name>
    <dbReference type="NCBI Taxonomy" id="29139"/>
    <lineage>
        <taxon>Eukaryota</taxon>
        <taxon>Metazoa</taxon>
        <taxon>Chordata</taxon>
        <taxon>Craniata</taxon>
        <taxon>Vertebrata</taxon>
        <taxon>Euteleostomi</taxon>
        <taxon>Mammalia</taxon>
        <taxon>Metatheria</taxon>
        <taxon>Diprotodontia</taxon>
        <taxon>Vombatidae</taxon>
        <taxon>Vombatus</taxon>
    </lineage>
</organism>